<dbReference type="PANTHER" id="PTHR46470">
    <property type="entry name" value="N-ACYLNEURAMINATE-9-PHOSPHATASE"/>
    <property type="match status" value="1"/>
</dbReference>
<organism evidence="4 5">
    <name type="scientific">Enterocloster asparagiformis</name>
    <dbReference type="NCBI Taxonomy" id="333367"/>
    <lineage>
        <taxon>Bacteria</taxon>
        <taxon>Bacillati</taxon>
        <taxon>Bacillota</taxon>
        <taxon>Clostridia</taxon>
        <taxon>Lachnospirales</taxon>
        <taxon>Lachnospiraceae</taxon>
        <taxon>Enterocloster</taxon>
    </lineage>
</organism>
<dbReference type="OrthoDB" id="9794086at2"/>
<dbReference type="GO" id="GO:0016787">
    <property type="term" value="F:hydrolase activity"/>
    <property type="evidence" value="ECO:0007669"/>
    <property type="project" value="UniProtKB-KW"/>
</dbReference>
<evidence type="ECO:0000313" key="5">
    <source>
        <dbReference type="Proteomes" id="UP000283880"/>
    </source>
</evidence>
<dbReference type="GO" id="GO:0044281">
    <property type="term" value="P:small molecule metabolic process"/>
    <property type="evidence" value="ECO:0007669"/>
    <property type="project" value="UniProtKB-ARBA"/>
</dbReference>
<accession>A0A413F8D5</accession>
<reference evidence="4 5" key="1">
    <citation type="submission" date="2018-08" db="EMBL/GenBank/DDBJ databases">
        <title>A genome reference for cultivated species of the human gut microbiota.</title>
        <authorList>
            <person name="Zou Y."/>
            <person name="Xue W."/>
            <person name="Luo G."/>
        </authorList>
    </citation>
    <scope>NUCLEOTIDE SEQUENCE [LARGE SCALE GENOMIC DNA]</scope>
    <source>
        <strain evidence="4 5">AF04-15</strain>
    </source>
</reference>
<sequence>MIKTIIFDIDNTMYSFRTGNQAGMAALCAYAEEQFGITEGEFLDTFKKGKKLAEDRVGADTAAIHNRLIRMQVILELMGKPLFPHALNLYHCYWDALLASARPEPGLLEAMEALKAAGLTLGVGTDMTAYIQYKKLERLGAAPYIDFITTSEEVGAEKPNPRLFLECVRKAGVPAGECLFIGDSLAKDVRGAMDAGLQAFLYAPGSAREGTGGETALTAGALALAPAVAAGALAPAPAVPSGVTALTSFYDLPGLVRDMNAANP</sequence>
<dbReference type="InterPro" id="IPR036412">
    <property type="entry name" value="HAD-like_sf"/>
</dbReference>
<name>A0A413F8D5_9FIRM</name>
<dbReference type="RefSeq" id="WP_007705746.1">
    <property type="nucleotide sequence ID" value="NZ_JAWRJJ010000023.1"/>
</dbReference>
<evidence type="ECO:0000256" key="3">
    <source>
        <dbReference type="ARBA" id="ARBA00022842"/>
    </source>
</evidence>
<comment type="caution">
    <text evidence="4">The sequence shown here is derived from an EMBL/GenBank/DDBJ whole genome shotgun (WGS) entry which is preliminary data.</text>
</comment>
<dbReference type="InterPro" id="IPR006439">
    <property type="entry name" value="HAD-SF_hydro_IA"/>
</dbReference>
<dbReference type="SFLD" id="SFLDS00003">
    <property type="entry name" value="Haloacid_Dehalogenase"/>
    <property type="match status" value="1"/>
</dbReference>
<dbReference type="Pfam" id="PF00702">
    <property type="entry name" value="Hydrolase"/>
    <property type="match status" value="1"/>
</dbReference>
<comment type="cofactor">
    <cofactor evidence="1">
        <name>Mg(2+)</name>
        <dbReference type="ChEBI" id="CHEBI:18420"/>
    </cofactor>
</comment>
<dbReference type="InterPro" id="IPR051400">
    <property type="entry name" value="HAD-like_hydrolase"/>
</dbReference>
<dbReference type="Gene3D" id="3.40.50.1000">
    <property type="entry name" value="HAD superfamily/HAD-like"/>
    <property type="match status" value="1"/>
</dbReference>
<dbReference type="NCBIfam" id="TIGR01509">
    <property type="entry name" value="HAD-SF-IA-v3"/>
    <property type="match status" value="1"/>
</dbReference>
<dbReference type="NCBIfam" id="TIGR01549">
    <property type="entry name" value="HAD-SF-IA-v1"/>
    <property type="match status" value="1"/>
</dbReference>
<proteinExistence type="predicted"/>
<evidence type="ECO:0000313" key="4">
    <source>
        <dbReference type="EMBL" id="RGX23684.1"/>
    </source>
</evidence>
<keyword evidence="3" id="KW-0460">Magnesium</keyword>
<gene>
    <name evidence="4" type="ORF">DWV29_24280</name>
</gene>
<dbReference type="SUPFAM" id="SSF56784">
    <property type="entry name" value="HAD-like"/>
    <property type="match status" value="1"/>
</dbReference>
<dbReference type="Proteomes" id="UP000283880">
    <property type="component" value="Unassembled WGS sequence"/>
</dbReference>
<evidence type="ECO:0000256" key="2">
    <source>
        <dbReference type="ARBA" id="ARBA00022801"/>
    </source>
</evidence>
<protein>
    <submittedName>
        <fullName evidence="4">HAD family hydrolase</fullName>
    </submittedName>
</protein>
<dbReference type="AlphaFoldDB" id="A0A413F8D5"/>
<dbReference type="Gene3D" id="1.10.150.520">
    <property type="match status" value="1"/>
</dbReference>
<dbReference type="InterPro" id="IPR023214">
    <property type="entry name" value="HAD_sf"/>
</dbReference>
<dbReference type="PRINTS" id="PR00413">
    <property type="entry name" value="HADHALOGNASE"/>
</dbReference>
<dbReference type="SFLD" id="SFLDG01129">
    <property type="entry name" value="C1.5:_HAD__Beta-PGM__Phosphata"/>
    <property type="match status" value="1"/>
</dbReference>
<dbReference type="EMBL" id="QSBM01000024">
    <property type="protein sequence ID" value="RGX23684.1"/>
    <property type="molecule type" value="Genomic_DNA"/>
</dbReference>
<evidence type="ECO:0000256" key="1">
    <source>
        <dbReference type="ARBA" id="ARBA00001946"/>
    </source>
</evidence>
<keyword evidence="2 4" id="KW-0378">Hydrolase</keyword>